<dbReference type="Gene3D" id="1.20.120.450">
    <property type="entry name" value="dinb family like domain"/>
    <property type="match status" value="1"/>
</dbReference>
<feature type="compositionally biased region" description="Basic and acidic residues" evidence="1">
    <location>
        <begin position="9"/>
        <end position="22"/>
    </location>
</feature>
<dbReference type="Proteomes" id="UP001595685">
    <property type="component" value="Unassembled WGS sequence"/>
</dbReference>
<protein>
    <submittedName>
        <fullName evidence="2">DinB family protein</fullName>
    </submittedName>
</protein>
<comment type="caution">
    <text evidence="2">The sequence shown here is derived from an EMBL/GenBank/DDBJ whole genome shotgun (WGS) entry which is preliminary data.</text>
</comment>
<accession>A0ABV7WFE2</accession>
<evidence type="ECO:0000313" key="2">
    <source>
        <dbReference type="EMBL" id="MFC3687953.1"/>
    </source>
</evidence>
<name>A0ABV7WFE2_9MICO</name>
<dbReference type="RefSeq" id="WP_340292442.1">
    <property type="nucleotide sequence ID" value="NZ_JBBEOI010000072.1"/>
</dbReference>
<evidence type="ECO:0000313" key="3">
    <source>
        <dbReference type="Proteomes" id="UP001595685"/>
    </source>
</evidence>
<feature type="region of interest" description="Disordered" evidence="1">
    <location>
        <begin position="1"/>
        <end position="22"/>
    </location>
</feature>
<gene>
    <name evidence="2" type="ORF">ACFOLH_06315</name>
</gene>
<dbReference type="InterPro" id="IPR034660">
    <property type="entry name" value="DinB/YfiT-like"/>
</dbReference>
<keyword evidence="3" id="KW-1185">Reference proteome</keyword>
<proteinExistence type="predicted"/>
<evidence type="ECO:0000256" key="1">
    <source>
        <dbReference type="SAM" id="MobiDB-lite"/>
    </source>
</evidence>
<dbReference type="SUPFAM" id="SSF109854">
    <property type="entry name" value="DinB/YfiT-like putative metalloenzymes"/>
    <property type="match status" value="1"/>
</dbReference>
<organism evidence="2 3">
    <name type="scientific">Aquipuribacter hungaricus</name>
    <dbReference type="NCBI Taxonomy" id="545624"/>
    <lineage>
        <taxon>Bacteria</taxon>
        <taxon>Bacillati</taxon>
        <taxon>Actinomycetota</taxon>
        <taxon>Actinomycetes</taxon>
        <taxon>Micrococcales</taxon>
        <taxon>Intrasporangiaceae</taxon>
        <taxon>Aquipuribacter</taxon>
    </lineage>
</organism>
<dbReference type="EMBL" id="JBHRWW010000003">
    <property type="protein sequence ID" value="MFC3687953.1"/>
    <property type="molecule type" value="Genomic_DNA"/>
</dbReference>
<dbReference type="Pfam" id="PF04978">
    <property type="entry name" value="MST"/>
    <property type="match status" value="1"/>
</dbReference>
<sequence>MDDGGGTDNGDRHGITEPAHRGDEGTALLGFLQRQRGLVAWKVGGASEAALRSVATPSGLDAHGVVRHLTNVERSWLRDVFDGQEGLAFDWTDDDPDGELHVPDGVMMEQLLEDYAAEAARCDAVVAAHRLDDVSARRGYSLRWVLLHLVEETARHLGHLDLLRELADGSTGEEPAG</sequence>
<dbReference type="InterPro" id="IPR007061">
    <property type="entry name" value="MST-like"/>
</dbReference>
<reference evidence="3" key="1">
    <citation type="journal article" date="2019" name="Int. J. Syst. Evol. Microbiol.">
        <title>The Global Catalogue of Microorganisms (GCM) 10K type strain sequencing project: providing services to taxonomists for standard genome sequencing and annotation.</title>
        <authorList>
            <consortium name="The Broad Institute Genomics Platform"/>
            <consortium name="The Broad Institute Genome Sequencing Center for Infectious Disease"/>
            <person name="Wu L."/>
            <person name="Ma J."/>
        </authorList>
    </citation>
    <scope>NUCLEOTIDE SEQUENCE [LARGE SCALE GENOMIC DNA]</scope>
    <source>
        <strain evidence="3">NCAIM B.02333</strain>
    </source>
</reference>